<dbReference type="AlphaFoldDB" id="M5WF47"/>
<evidence type="ECO:0000256" key="2">
    <source>
        <dbReference type="ARBA" id="ARBA00022801"/>
    </source>
</evidence>
<keyword evidence="2" id="KW-0378">Hydrolase</keyword>
<comment type="similarity">
    <text evidence="1 4">Belongs to the glycosyl hydrolase 1 family.</text>
</comment>
<dbReference type="Gene3D" id="3.20.20.80">
    <property type="entry name" value="Glycosidases"/>
    <property type="match status" value="1"/>
</dbReference>
<dbReference type="Proteomes" id="UP000006882">
    <property type="component" value="Chromosome G6"/>
</dbReference>
<evidence type="ECO:0000256" key="3">
    <source>
        <dbReference type="ARBA" id="ARBA00023295"/>
    </source>
</evidence>
<sequence>MAVEMGCYSVGREGLLEDLALFWKHGVEVTVLSSSPGHIDAILQGVDGCFDEKEGPYLVLHHLLLAYANSVKLYKTKYQTSQKGLMGITIVKHWFVPLSESKQNKAPALRVLDLCMDAATRIASGEYPRRMLAILGRQLSKFTRAQSKLLAGSLDFLGINYYASYYASDAHKSTQLSLNGVQGALDWLNIYPKGIEELLIYTTNKYRNSLIYITENGIDEFNNPKLSLAEVLNDTTKIDYYKHHIYYIQSAIRRGDRVKGYFPWSLLDNYK</sequence>
<evidence type="ECO:0000256" key="4">
    <source>
        <dbReference type="RuleBase" id="RU003690"/>
    </source>
</evidence>
<dbReference type="STRING" id="3760.M5WF47"/>
<dbReference type="InterPro" id="IPR001360">
    <property type="entry name" value="Glyco_hydro_1"/>
</dbReference>
<dbReference type="eggNOG" id="KOG0626">
    <property type="taxonomic scope" value="Eukaryota"/>
</dbReference>
<dbReference type="OMA" id="INYHTHY"/>
<dbReference type="Gramene" id="ONH99232">
    <property type="protein sequence ID" value="ONH99232"/>
    <property type="gene ID" value="PRUPE_6G019400"/>
</dbReference>
<dbReference type="SUPFAM" id="SSF51445">
    <property type="entry name" value="(Trans)glycosidases"/>
    <property type="match status" value="1"/>
</dbReference>
<evidence type="ECO:0008006" key="7">
    <source>
        <dbReference type="Google" id="ProtNLM"/>
    </source>
</evidence>
<keyword evidence="3" id="KW-0326">Glycosidase</keyword>
<name>M5WF47_PRUPE</name>
<dbReference type="PANTHER" id="PTHR10353:SF137">
    <property type="entry name" value="MYROSINASE 3-RELATED"/>
    <property type="match status" value="1"/>
</dbReference>
<gene>
    <name evidence="5" type="ORF">PRUPE_6G019400</name>
</gene>
<dbReference type="PRINTS" id="PR00131">
    <property type="entry name" value="GLHYDRLASE1"/>
</dbReference>
<dbReference type="PANTHER" id="PTHR10353">
    <property type="entry name" value="GLYCOSYL HYDROLASE"/>
    <property type="match status" value="1"/>
</dbReference>
<dbReference type="InterPro" id="IPR017853">
    <property type="entry name" value="GH"/>
</dbReference>
<dbReference type="EMBL" id="CM007656">
    <property type="protein sequence ID" value="ONH99232.1"/>
    <property type="molecule type" value="Genomic_DNA"/>
</dbReference>
<dbReference type="GO" id="GO:0005975">
    <property type="term" value="P:carbohydrate metabolic process"/>
    <property type="evidence" value="ECO:0007669"/>
    <property type="project" value="InterPro"/>
</dbReference>
<reference evidence="5 6" key="1">
    <citation type="journal article" date="2013" name="Nat. Genet.">
        <title>The high-quality draft genome of peach (Prunus persica) identifies unique patterns of genetic diversity, domestication and genome evolution.</title>
        <authorList>
            <consortium name="International Peach Genome Initiative"/>
            <person name="Verde I."/>
            <person name="Abbott A.G."/>
            <person name="Scalabrin S."/>
            <person name="Jung S."/>
            <person name="Shu S."/>
            <person name="Marroni F."/>
            <person name="Zhebentyayeva T."/>
            <person name="Dettori M.T."/>
            <person name="Grimwood J."/>
            <person name="Cattonaro F."/>
            <person name="Zuccolo A."/>
            <person name="Rossini L."/>
            <person name="Jenkins J."/>
            <person name="Vendramin E."/>
            <person name="Meisel L.A."/>
            <person name="Decroocq V."/>
            <person name="Sosinski B."/>
            <person name="Prochnik S."/>
            <person name="Mitros T."/>
            <person name="Policriti A."/>
            <person name="Cipriani G."/>
            <person name="Dondini L."/>
            <person name="Ficklin S."/>
            <person name="Goodstein D.M."/>
            <person name="Xuan P."/>
            <person name="Del Fabbro C."/>
            <person name="Aramini V."/>
            <person name="Copetti D."/>
            <person name="Gonzalez S."/>
            <person name="Horner D.S."/>
            <person name="Falchi R."/>
            <person name="Lucas S."/>
            <person name="Mica E."/>
            <person name="Maldonado J."/>
            <person name="Lazzari B."/>
            <person name="Bielenberg D."/>
            <person name="Pirona R."/>
            <person name="Miculan M."/>
            <person name="Barakat A."/>
            <person name="Testolin R."/>
            <person name="Stella A."/>
            <person name="Tartarini S."/>
            <person name="Tonutti P."/>
            <person name="Arus P."/>
            <person name="Orellana A."/>
            <person name="Wells C."/>
            <person name="Main D."/>
            <person name="Vizzotto G."/>
            <person name="Silva H."/>
            <person name="Salamini F."/>
            <person name="Schmutz J."/>
            <person name="Morgante M."/>
            <person name="Rokhsar D.S."/>
        </authorList>
    </citation>
    <scope>NUCLEOTIDE SEQUENCE [LARGE SCALE GENOMIC DNA]</scope>
    <source>
        <strain evidence="6">cv. Nemared</strain>
    </source>
</reference>
<organism evidence="5 6">
    <name type="scientific">Prunus persica</name>
    <name type="common">Peach</name>
    <name type="synonym">Amygdalus persica</name>
    <dbReference type="NCBI Taxonomy" id="3760"/>
    <lineage>
        <taxon>Eukaryota</taxon>
        <taxon>Viridiplantae</taxon>
        <taxon>Streptophyta</taxon>
        <taxon>Embryophyta</taxon>
        <taxon>Tracheophyta</taxon>
        <taxon>Spermatophyta</taxon>
        <taxon>Magnoliopsida</taxon>
        <taxon>eudicotyledons</taxon>
        <taxon>Gunneridae</taxon>
        <taxon>Pentapetalae</taxon>
        <taxon>rosids</taxon>
        <taxon>fabids</taxon>
        <taxon>Rosales</taxon>
        <taxon>Rosaceae</taxon>
        <taxon>Amygdaloideae</taxon>
        <taxon>Amygdaleae</taxon>
        <taxon>Prunus</taxon>
    </lineage>
</organism>
<protein>
    <recommendedName>
        <fullName evidence="7">Beta-glucosidase</fullName>
    </recommendedName>
</protein>
<evidence type="ECO:0000313" key="6">
    <source>
        <dbReference type="Proteomes" id="UP000006882"/>
    </source>
</evidence>
<dbReference type="Pfam" id="PF00232">
    <property type="entry name" value="Glyco_hydro_1"/>
    <property type="match status" value="1"/>
</dbReference>
<dbReference type="GO" id="GO:0008422">
    <property type="term" value="F:beta-glucosidase activity"/>
    <property type="evidence" value="ECO:0000318"/>
    <property type="project" value="GO_Central"/>
</dbReference>
<proteinExistence type="inferred from homology"/>
<accession>M5WF47</accession>
<keyword evidence="6" id="KW-1185">Reference proteome</keyword>
<evidence type="ECO:0000313" key="5">
    <source>
        <dbReference type="EMBL" id="ONH99232.1"/>
    </source>
</evidence>
<evidence type="ECO:0000256" key="1">
    <source>
        <dbReference type="ARBA" id="ARBA00010838"/>
    </source>
</evidence>
<dbReference type="HOGENOM" id="CLU_001859_4_0_1"/>